<feature type="region of interest" description="Disordered" evidence="4">
    <location>
        <begin position="1"/>
        <end position="24"/>
    </location>
</feature>
<dbReference type="PANTHER" id="PTHR30349:SF41">
    <property type="entry name" value="INTEGRASE_RECOMBINASE PROTEIN MJ0367-RELATED"/>
    <property type="match status" value="1"/>
</dbReference>
<dbReference type="GO" id="GO:0006310">
    <property type="term" value="P:DNA recombination"/>
    <property type="evidence" value="ECO:0007669"/>
    <property type="project" value="UniProtKB-KW"/>
</dbReference>
<dbReference type="EMBL" id="FOPZ01000006">
    <property type="protein sequence ID" value="SFH50294.1"/>
    <property type="molecule type" value="Genomic_DNA"/>
</dbReference>
<dbReference type="Gene3D" id="1.10.443.10">
    <property type="entry name" value="Intergrase catalytic core"/>
    <property type="match status" value="1"/>
</dbReference>
<dbReference type="GO" id="GO:0015074">
    <property type="term" value="P:DNA integration"/>
    <property type="evidence" value="ECO:0007669"/>
    <property type="project" value="UniProtKB-KW"/>
</dbReference>
<dbReference type="RefSeq" id="WP_149784094.1">
    <property type="nucleotide sequence ID" value="NZ_BAAADP010000004.1"/>
</dbReference>
<dbReference type="Proteomes" id="UP000323537">
    <property type="component" value="Unassembled WGS sequence"/>
</dbReference>
<keyword evidence="2" id="KW-0238">DNA-binding</keyword>
<dbReference type="InterPro" id="IPR050090">
    <property type="entry name" value="Tyrosine_recombinase_XerCD"/>
</dbReference>
<gene>
    <name evidence="6" type="ORF">SAMN04488066_10654</name>
</gene>
<feature type="domain" description="Tyr recombinase" evidence="5">
    <location>
        <begin position="3"/>
        <end position="198"/>
    </location>
</feature>
<dbReference type="SUPFAM" id="SSF56349">
    <property type="entry name" value="DNA breaking-rejoining enzymes"/>
    <property type="match status" value="1"/>
</dbReference>
<dbReference type="InterPro" id="IPR013762">
    <property type="entry name" value="Integrase-like_cat_sf"/>
</dbReference>
<evidence type="ECO:0000256" key="2">
    <source>
        <dbReference type="ARBA" id="ARBA00023125"/>
    </source>
</evidence>
<keyword evidence="1" id="KW-0229">DNA integration</keyword>
<sequence length="198" mass="22640">MGDEKHWVKPDQVEAMRDGARAGHHPKRDDAIITLLYDTGLRRSELAHVDREMLDLEDGLLRLPTSVQKDYPNDSTPPPVTFELDRDGSLRTVATLREFLEARVDDDLALVPSQKAGRMTGKGINDVVQRAARRASVRPYCFSGRGRPEDVSAHTLRHSVAWRMLRIEEGNTLYDVRNRLRHASLLTTEREYDHFETI</sequence>
<protein>
    <submittedName>
        <fullName evidence="6">Integrase/recombinase XerC</fullName>
    </submittedName>
</protein>
<evidence type="ECO:0000313" key="6">
    <source>
        <dbReference type="EMBL" id="SFH50294.1"/>
    </source>
</evidence>
<evidence type="ECO:0000256" key="1">
    <source>
        <dbReference type="ARBA" id="ARBA00022908"/>
    </source>
</evidence>
<dbReference type="AlphaFoldDB" id="A0A1I3AJN8"/>
<evidence type="ECO:0000256" key="4">
    <source>
        <dbReference type="SAM" id="MobiDB-lite"/>
    </source>
</evidence>
<dbReference type="OrthoDB" id="142231at2157"/>
<reference evidence="6 7" key="1">
    <citation type="submission" date="2016-10" db="EMBL/GenBank/DDBJ databases">
        <authorList>
            <person name="Varghese N."/>
            <person name="Submissions S."/>
        </authorList>
    </citation>
    <scope>NUCLEOTIDE SEQUENCE [LARGE SCALE GENOMIC DNA]</scope>
    <source>
        <strain evidence="6 7">CGMCC 1.6377</strain>
    </source>
</reference>
<keyword evidence="7" id="KW-1185">Reference proteome</keyword>
<name>A0A1I3AJN8_9EURY</name>
<dbReference type="InterPro" id="IPR002104">
    <property type="entry name" value="Integrase_catalytic"/>
</dbReference>
<dbReference type="Pfam" id="PF00589">
    <property type="entry name" value="Phage_integrase"/>
    <property type="match status" value="1"/>
</dbReference>
<evidence type="ECO:0000256" key="3">
    <source>
        <dbReference type="ARBA" id="ARBA00023172"/>
    </source>
</evidence>
<proteinExistence type="predicted"/>
<evidence type="ECO:0000259" key="5">
    <source>
        <dbReference type="PROSITE" id="PS51898"/>
    </source>
</evidence>
<dbReference type="PROSITE" id="PS51898">
    <property type="entry name" value="TYR_RECOMBINASE"/>
    <property type="match status" value="1"/>
</dbReference>
<keyword evidence="3" id="KW-0233">DNA recombination</keyword>
<accession>A0A1I3AJN8</accession>
<dbReference type="InterPro" id="IPR011010">
    <property type="entry name" value="DNA_brk_join_enz"/>
</dbReference>
<dbReference type="PANTHER" id="PTHR30349">
    <property type="entry name" value="PHAGE INTEGRASE-RELATED"/>
    <property type="match status" value="1"/>
</dbReference>
<evidence type="ECO:0000313" key="7">
    <source>
        <dbReference type="Proteomes" id="UP000323537"/>
    </source>
</evidence>
<organism evidence="6 7">
    <name type="scientific">Halorubrum aquaticum</name>
    <dbReference type="NCBI Taxonomy" id="387340"/>
    <lineage>
        <taxon>Archaea</taxon>
        <taxon>Methanobacteriati</taxon>
        <taxon>Methanobacteriota</taxon>
        <taxon>Stenosarchaea group</taxon>
        <taxon>Halobacteria</taxon>
        <taxon>Halobacteriales</taxon>
        <taxon>Haloferacaceae</taxon>
        <taxon>Halorubrum</taxon>
    </lineage>
</organism>
<dbReference type="GO" id="GO:0003677">
    <property type="term" value="F:DNA binding"/>
    <property type="evidence" value="ECO:0007669"/>
    <property type="project" value="UniProtKB-KW"/>
</dbReference>